<dbReference type="PANTHER" id="PTHR30336:SF6">
    <property type="entry name" value="INTEGRAL MEMBRANE PROTEIN"/>
    <property type="match status" value="1"/>
</dbReference>
<name>A0ABU2LS12_9ACTN</name>
<keyword evidence="3" id="KW-1185">Reference proteome</keyword>
<gene>
    <name evidence="2" type="ORF">RNC47_18810</name>
</gene>
<evidence type="ECO:0000313" key="2">
    <source>
        <dbReference type="EMBL" id="MDT0320391.1"/>
    </source>
</evidence>
<dbReference type="Proteomes" id="UP001183420">
    <property type="component" value="Unassembled WGS sequence"/>
</dbReference>
<dbReference type="CDD" id="cd06259">
    <property type="entry name" value="YdcF-like"/>
    <property type="match status" value="1"/>
</dbReference>
<evidence type="ECO:0000313" key="3">
    <source>
        <dbReference type="Proteomes" id="UP001183420"/>
    </source>
</evidence>
<dbReference type="InterPro" id="IPR003848">
    <property type="entry name" value="DUF218"/>
</dbReference>
<dbReference type="EMBL" id="JAVREM010000024">
    <property type="protein sequence ID" value="MDT0320391.1"/>
    <property type="molecule type" value="Genomic_DNA"/>
</dbReference>
<comment type="caution">
    <text evidence="2">The sequence shown here is derived from an EMBL/GenBank/DDBJ whole genome shotgun (WGS) entry which is preliminary data.</text>
</comment>
<dbReference type="InterPro" id="IPR051599">
    <property type="entry name" value="Cell_Envelope_Assoc"/>
</dbReference>
<proteinExistence type="predicted"/>
<reference evidence="3" key="1">
    <citation type="submission" date="2023-07" db="EMBL/GenBank/DDBJ databases">
        <title>30 novel species of actinomycetes from the DSMZ collection.</title>
        <authorList>
            <person name="Nouioui I."/>
        </authorList>
    </citation>
    <scope>NUCLEOTIDE SEQUENCE [LARGE SCALE GENOMIC DNA]</scope>
    <source>
        <strain evidence="3">DSM 44918</strain>
    </source>
</reference>
<dbReference type="RefSeq" id="WP_311600356.1">
    <property type="nucleotide sequence ID" value="NZ_JAVREM010000024.1"/>
</dbReference>
<feature type="domain" description="DUF218" evidence="1">
    <location>
        <begin position="48"/>
        <end position="166"/>
    </location>
</feature>
<sequence>MPRTVRGKRTLVQVVMAVVVLALLPATWVHASTHDRIRSVGDAPSAPVAVVFGAGLRAGGEPSAWLAHRLDAAAELFHSGRVEALLVTGDNSTEEYNEPDAMREYLVGLGVPAERIVADYAGFNTWNSCARAAEVFGVTRALLVSQEFHIPRALALCRAAGIDAHGVGVPEHLSGLRVFSSLREIAGAVPAAWDAAFTPEPQFDGPRETRLQEILAAVGEEDDMGGS</sequence>
<protein>
    <submittedName>
        <fullName evidence="2">ElyC/SanA/YdcF family protein</fullName>
    </submittedName>
</protein>
<dbReference type="Pfam" id="PF02698">
    <property type="entry name" value="DUF218"/>
    <property type="match status" value="1"/>
</dbReference>
<accession>A0ABU2LS12</accession>
<dbReference type="PANTHER" id="PTHR30336">
    <property type="entry name" value="INNER MEMBRANE PROTEIN, PROBABLE PERMEASE"/>
    <property type="match status" value="1"/>
</dbReference>
<evidence type="ECO:0000259" key="1">
    <source>
        <dbReference type="Pfam" id="PF02698"/>
    </source>
</evidence>
<organism evidence="2 3">
    <name type="scientific">Streptomyces millisiae</name>
    <dbReference type="NCBI Taxonomy" id="3075542"/>
    <lineage>
        <taxon>Bacteria</taxon>
        <taxon>Bacillati</taxon>
        <taxon>Actinomycetota</taxon>
        <taxon>Actinomycetes</taxon>
        <taxon>Kitasatosporales</taxon>
        <taxon>Streptomycetaceae</taxon>
        <taxon>Streptomyces</taxon>
    </lineage>
</organism>